<dbReference type="EMBL" id="CP073347">
    <property type="protein sequence ID" value="UTW10374.1"/>
    <property type="molecule type" value="Genomic_DNA"/>
</dbReference>
<sequence>MRKLFKLLGFLLVPALVAGGAYGYYWYQVKSSADRMVEAAAPYAKITYARVIAGLDGGAGIGGVQVTPLGSKDAVLIDSVLFQAPDPLFYLDAEKTLREGDWPEHMALSITGLNMALDADYLAQWEAMGQSFAVPQEGTGFEALACGDVERFDLATTRAMKYQRLNMDMLVAMDFMPKAQSLRLRSDVSVADMAQTSFYIDLSVASNVLSVGSLLQAQPSLERVTLDYSDLGYNTRRNRFCAQRGGYALDEYPQRHSEMVQVELQQLGWSVPELLVKAYADLQRPQAVLQVAAEPPPGFGAQSMATISSPEQLLDLLNLRVSVNGVNQDLGSINWSLDTGSAVAAEGGAGDLPASLMQPEVLAEGAVEKRSEPVDLVVELERPKPEPEQAVTIIDPDVVQVMPGIVVKARAAEKTYKPTALQQLHGYAGQKVKLRTYFGRRIEGTLVRVADGNLEVEQRLDRGVAVFPIATDKVAELSVWR</sequence>
<name>A0ABY5HE38_9GAMM</name>
<dbReference type="RefSeq" id="WP_255852413.1">
    <property type="nucleotide sequence ID" value="NZ_CP073347.1"/>
</dbReference>
<dbReference type="Proteomes" id="UP001058461">
    <property type="component" value="Chromosome"/>
</dbReference>
<reference evidence="1" key="1">
    <citation type="submission" date="2021-04" db="EMBL/GenBank/DDBJ databases">
        <title>Oceanospirillales bacteria with DddD are important DMSP degraders in coastal seawater.</title>
        <authorList>
            <person name="Liu J."/>
        </authorList>
    </citation>
    <scope>NUCLEOTIDE SEQUENCE</scope>
    <source>
        <strain evidence="1">D13-1</strain>
    </source>
</reference>
<gene>
    <name evidence="1" type="ORF">KDW95_13810</name>
</gene>
<protein>
    <submittedName>
        <fullName evidence="1">Uncharacterized protein</fullName>
    </submittedName>
</protein>
<proteinExistence type="predicted"/>
<evidence type="ECO:0000313" key="2">
    <source>
        <dbReference type="Proteomes" id="UP001058461"/>
    </source>
</evidence>
<keyword evidence="2" id="KW-1185">Reference proteome</keyword>
<evidence type="ECO:0000313" key="1">
    <source>
        <dbReference type="EMBL" id="UTW10374.1"/>
    </source>
</evidence>
<organism evidence="1 2">
    <name type="scientific">Marinobacterium rhizophilum</name>
    <dbReference type="NCBI Taxonomy" id="420402"/>
    <lineage>
        <taxon>Bacteria</taxon>
        <taxon>Pseudomonadati</taxon>
        <taxon>Pseudomonadota</taxon>
        <taxon>Gammaproteobacteria</taxon>
        <taxon>Oceanospirillales</taxon>
        <taxon>Oceanospirillaceae</taxon>
        <taxon>Marinobacterium</taxon>
    </lineage>
</organism>
<accession>A0ABY5HE38</accession>